<evidence type="ECO:0000313" key="2">
    <source>
        <dbReference type="EMBL" id="ETW02284.1"/>
    </source>
</evidence>
<dbReference type="RefSeq" id="XP_008868889.1">
    <property type="nucleotide sequence ID" value="XM_008870667.1"/>
</dbReference>
<dbReference type="EMBL" id="KI913961">
    <property type="protein sequence ID" value="ETW02284.1"/>
    <property type="molecule type" value="Genomic_DNA"/>
</dbReference>
<feature type="region of interest" description="Disordered" evidence="1">
    <location>
        <begin position="247"/>
        <end position="266"/>
    </location>
</feature>
<dbReference type="OrthoDB" id="70757at2759"/>
<feature type="region of interest" description="Disordered" evidence="1">
    <location>
        <begin position="157"/>
        <end position="188"/>
    </location>
</feature>
<dbReference type="VEuPathDB" id="FungiDB:H310_05832"/>
<sequence length="266" mass="30673">MKVHPSFDFDVRQEWIDLSLADDVEDDEEDQRNWEWFQVPHTGHASPRKPVQKPHQQQLLQKAKTVKVKEEDHIKQMLKEHNAKVKNARLSNAGDARYAGHQPMTTSRTHRKPPAPDERKSSLDCNWHSIPQESLSRHFPKEDHVYDYHDSLTASCETETESNRRKALASPGPVSSSLSHQSPDPSRIERFVKSPHEDLQELLDELKAKQTPQPVRVVVQAVDTKGSSTSVKRKLPKKDHVELQLLVQQHNDKHKLRRLSSSHHSQ</sequence>
<proteinExistence type="predicted"/>
<gene>
    <name evidence="2" type="ORF">H310_05832</name>
</gene>
<feature type="compositionally biased region" description="Low complexity" evidence="1">
    <location>
        <begin position="170"/>
        <end position="185"/>
    </location>
</feature>
<protein>
    <submittedName>
        <fullName evidence="2">Uncharacterized protein</fullName>
    </submittedName>
</protein>
<accession>A0A024U7N6</accession>
<dbReference type="AlphaFoldDB" id="A0A024U7N6"/>
<organism evidence="2">
    <name type="scientific">Aphanomyces invadans</name>
    <dbReference type="NCBI Taxonomy" id="157072"/>
    <lineage>
        <taxon>Eukaryota</taxon>
        <taxon>Sar</taxon>
        <taxon>Stramenopiles</taxon>
        <taxon>Oomycota</taxon>
        <taxon>Saprolegniomycetes</taxon>
        <taxon>Saprolegniales</taxon>
        <taxon>Verrucalvaceae</taxon>
        <taxon>Aphanomyces</taxon>
    </lineage>
</organism>
<feature type="region of interest" description="Disordered" evidence="1">
    <location>
        <begin position="82"/>
        <end position="124"/>
    </location>
</feature>
<evidence type="ECO:0000256" key="1">
    <source>
        <dbReference type="SAM" id="MobiDB-lite"/>
    </source>
</evidence>
<name>A0A024U7N6_9STRA</name>
<feature type="compositionally biased region" description="Basic residues" evidence="1">
    <location>
        <begin position="252"/>
        <end position="266"/>
    </location>
</feature>
<reference evidence="2" key="1">
    <citation type="submission" date="2013-12" db="EMBL/GenBank/DDBJ databases">
        <title>The Genome Sequence of Aphanomyces invadans NJM9701.</title>
        <authorList>
            <consortium name="The Broad Institute Genomics Platform"/>
            <person name="Russ C."/>
            <person name="Tyler B."/>
            <person name="van West P."/>
            <person name="Dieguez-Uribeondo J."/>
            <person name="Young S.K."/>
            <person name="Zeng Q."/>
            <person name="Gargeya S."/>
            <person name="Fitzgerald M."/>
            <person name="Abouelleil A."/>
            <person name="Alvarado L."/>
            <person name="Chapman S.B."/>
            <person name="Gainer-Dewar J."/>
            <person name="Goldberg J."/>
            <person name="Griggs A."/>
            <person name="Gujja S."/>
            <person name="Hansen M."/>
            <person name="Howarth C."/>
            <person name="Imamovic A."/>
            <person name="Ireland A."/>
            <person name="Larimer J."/>
            <person name="McCowan C."/>
            <person name="Murphy C."/>
            <person name="Pearson M."/>
            <person name="Poon T.W."/>
            <person name="Priest M."/>
            <person name="Roberts A."/>
            <person name="Saif S."/>
            <person name="Shea T."/>
            <person name="Sykes S."/>
            <person name="Wortman J."/>
            <person name="Nusbaum C."/>
            <person name="Birren B."/>
        </authorList>
    </citation>
    <scope>NUCLEOTIDE SEQUENCE [LARGE SCALE GENOMIC DNA]</scope>
    <source>
        <strain evidence="2">NJM9701</strain>
    </source>
</reference>
<dbReference type="GeneID" id="20082882"/>